<keyword evidence="2" id="KW-1185">Reference proteome</keyword>
<dbReference type="EMBL" id="JANAWD010000004">
    <property type="protein sequence ID" value="KAJ3492045.1"/>
    <property type="molecule type" value="Genomic_DNA"/>
</dbReference>
<proteinExistence type="predicted"/>
<protein>
    <recommendedName>
        <fullName evidence="3">F-box domain-containing protein</fullName>
    </recommendedName>
</protein>
<accession>A0AAD5VD14</accession>
<evidence type="ECO:0000313" key="2">
    <source>
        <dbReference type="Proteomes" id="UP001212997"/>
    </source>
</evidence>
<comment type="caution">
    <text evidence="1">The sequence shown here is derived from an EMBL/GenBank/DDBJ whole genome shotgun (WGS) entry which is preliminary data.</text>
</comment>
<dbReference type="InterPro" id="IPR032675">
    <property type="entry name" value="LRR_dom_sf"/>
</dbReference>
<gene>
    <name evidence="1" type="ORF">NLI96_g310</name>
</gene>
<evidence type="ECO:0008006" key="3">
    <source>
        <dbReference type="Google" id="ProtNLM"/>
    </source>
</evidence>
<dbReference type="AlphaFoldDB" id="A0AAD5VD14"/>
<reference evidence="1" key="1">
    <citation type="submission" date="2022-07" db="EMBL/GenBank/DDBJ databases">
        <title>Genome Sequence of Physisporinus lineatus.</title>
        <authorList>
            <person name="Buettner E."/>
        </authorList>
    </citation>
    <scope>NUCLEOTIDE SEQUENCE</scope>
    <source>
        <strain evidence="1">VT162</strain>
    </source>
</reference>
<sequence length="455" mass="52467">MSLASLSSFGPLSDLIRFAPQCAVSPSISQKLNHDPHHLHTQGESKDRPKFLYSILCSVCRVNRSWNAVATEFLYSHPVLRTPNLQAFKQTIESSPDLANQVKALTFVDTLDKPNPDSYKWLTSWIPTRPVDANQKEQEHIDAMKALISRILYQCDALQTLSLTLRNTYSFSGNKVPLENHHWITTRLRSLTVFGNTLEAMLTNFAFPQLEVLCVQNYSFSTHFQMPPMPRVHTLRLHQPMCGWERRRRFESADLVKIFPNLRSFEINKDPTFGSSVDNALFTGLENLDQLVYIENTELRKFDWSTCSALKTVKHLTLGAIGYSEDCFTSWNIPSSVEDLVIFVAIEPRFIFEPMWRQVPVQHVVRWIAHNRDHHSFERGSLRRLEINIGDTRDGGEIHPRIMKEMEPMMQSIREICRPFKIALSFNQIVLSQFISERFANSTSHMRTGGYVYCT</sequence>
<dbReference type="Proteomes" id="UP001212997">
    <property type="component" value="Unassembled WGS sequence"/>
</dbReference>
<dbReference type="SUPFAM" id="SSF52047">
    <property type="entry name" value="RNI-like"/>
    <property type="match status" value="1"/>
</dbReference>
<dbReference type="Gene3D" id="3.80.10.10">
    <property type="entry name" value="Ribonuclease Inhibitor"/>
    <property type="match status" value="1"/>
</dbReference>
<name>A0AAD5VD14_9APHY</name>
<organism evidence="1 2">
    <name type="scientific">Meripilus lineatus</name>
    <dbReference type="NCBI Taxonomy" id="2056292"/>
    <lineage>
        <taxon>Eukaryota</taxon>
        <taxon>Fungi</taxon>
        <taxon>Dikarya</taxon>
        <taxon>Basidiomycota</taxon>
        <taxon>Agaricomycotina</taxon>
        <taxon>Agaricomycetes</taxon>
        <taxon>Polyporales</taxon>
        <taxon>Meripilaceae</taxon>
        <taxon>Meripilus</taxon>
    </lineage>
</organism>
<evidence type="ECO:0000313" key="1">
    <source>
        <dbReference type="EMBL" id="KAJ3492045.1"/>
    </source>
</evidence>